<evidence type="ECO:0000256" key="4">
    <source>
        <dbReference type="ARBA" id="ARBA00024819"/>
    </source>
</evidence>
<evidence type="ECO:0000256" key="3">
    <source>
        <dbReference type="ARBA" id="ARBA00022490"/>
    </source>
</evidence>
<dbReference type="FunCoup" id="H2PQU8">
    <property type="interactions" value="394"/>
</dbReference>
<keyword evidence="3" id="KW-0963">Cytoplasm</keyword>
<dbReference type="Proteomes" id="UP000001595">
    <property type="component" value="Chromosome 8"/>
</dbReference>
<dbReference type="PANTHER" id="PTHR33958:SF1">
    <property type="entry name" value="CILIA- AND FLAGELLA-ASSOCIATED PROTEIN 418"/>
    <property type="match status" value="1"/>
</dbReference>
<proteinExistence type="predicted"/>
<dbReference type="GeneTree" id="ENSGT00390000006173"/>
<comment type="subcellular location">
    <subcellularLocation>
        <location evidence="2">Cytoplasm</location>
    </subcellularLocation>
    <subcellularLocation>
        <location evidence="1">Photoreceptor inner segment</location>
    </subcellularLocation>
</comment>
<dbReference type="PANTHER" id="PTHR33958">
    <property type="entry name" value="PROTEIN C8ORF37"/>
    <property type="match status" value="1"/>
</dbReference>
<dbReference type="Pfam" id="PF14996">
    <property type="entry name" value="RMP"/>
    <property type="match status" value="1"/>
</dbReference>
<evidence type="ECO:0000256" key="5">
    <source>
        <dbReference type="ARBA" id="ARBA00026215"/>
    </source>
</evidence>
<gene>
    <name evidence="7" type="primary">CFAP418</name>
</gene>
<dbReference type="GO" id="GO:0001917">
    <property type="term" value="C:photoreceptor inner segment"/>
    <property type="evidence" value="ECO:0007669"/>
    <property type="project" value="UniProtKB-SubCell"/>
</dbReference>
<evidence type="ECO:0000313" key="7">
    <source>
        <dbReference type="Ensembl" id="ENSPPYP00000021044.3"/>
    </source>
</evidence>
<feature type="compositionally biased region" description="Basic and acidic residues" evidence="6">
    <location>
        <begin position="154"/>
        <end position="170"/>
    </location>
</feature>
<comment type="function">
    <text evidence="4">May be involved in photoreceptor outer segment disk morphogenesis.</text>
</comment>
<reference evidence="7" key="2">
    <citation type="submission" date="2025-08" db="UniProtKB">
        <authorList>
            <consortium name="Ensembl"/>
        </authorList>
    </citation>
    <scope>IDENTIFICATION</scope>
</reference>
<reference evidence="7 8" key="1">
    <citation type="submission" date="2008-02" db="EMBL/GenBank/DDBJ databases">
        <title>A 6x draft sequence assembly of the Pongo pygmaeus abelii genome.</title>
        <authorList>
            <person name="Wilson R.K."/>
            <person name="Mardis E."/>
        </authorList>
    </citation>
    <scope>NUCLEOTIDE SEQUENCE [LARGE SCALE GENOMIC DNA]</scope>
</reference>
<dbReference type="AlphaFoldDB" id="H2PQU8"/>
<name>H2PQU8_PONAB</name>
<evidence type="ECO:0000256" key="2">
    <source>
        <dbReference type="ARBA" id="ARBA00004496"/>
    </source>
</evidence>
<feature type="compositionally biased region" description="Basic residues" evidence="6">
    <location>
        <begin position="34"/>
        <end position="46"/>
    </location>
</feature>
<dbReference type="HOGENOM" id="CLU_092833_0_0_1"/>
<reference evidence="7" key="3">
    <citation type="submission" date="2025-09" db="UniProtKB">
        <authorList>
            <consortium name="Ensembl"/>
        </authorList>
    </citation>
    <scope>IDENTIFICATION</scope>
</reference>
<feature type="region of interest" description="Disordered" evidence="6">
    <location>
        <begin position="144"/>
        <end position="170"/>
    </location>
</feature>
<protein>
    <recommendedName>
        <fullName evidence="5">Cilia- and flagella-associated protein 418</fullName>
    </recommendedName>
</protein>
<feature type="region of interest" description="Disordered" evidence="6">
    <location>
        <begin position="20"/>
        <end position="57"/>
    </location>
</feature>
<accession>H2PQU8</accession>
<dbReference type="InParanoid" id="H2PQU8"/>
<dbReference type="eggNOG" id="ENOG502S1KM">
    <property type="taxonomic scope" value="Eukaryota"/>
</dbReference>
<dbReference type="GO" id="GO:0005829">
    <property type="term" value="C:cytosol"/>
    <property type="evidence" value="ECO:0007669"/>
    <property type="project" value="TreeGrafter"/>
</dbReference>
<dbReference type="OMA" id="HCADIFI"/>
<evidence type="ECO:0000313" key="8">
    <source>
        <dbReference type="Proteomes" id="UP000001595"/>
    </source>
</evidence>
<keyword evidence="8" id="KW-1185">Reference proteome</keyword>
<dbReference type="Ensembl" id="ENSPPYT00000021886.3">
    <property type="protein sequence ID" value="ENSPPYP00000021044.3"/>
    <property type="gene ID" value="ENSPPYG00000018761.3"/>
</dbReference>
<evidence type="ECO:0000256" key="1">
    <source>
        <dbReference type="ARBA" id="ARBA00004437"/>
    </source>
</evidence>
<sequence>MGEERMKGRESVLVVTTWAREGETGGITPDKLKGNAKHRESHRHRAQTAPNSVPACARPSRTHRVLCREPSWAPGCHEKRCACAGTPNGAGARRVPALPLETTGALVIGGEKARRKMAEDLDELLDEVESKFCTPDLLRRGVVEQPKGCGGDTRSSDRNQAEAKENLRSTETFKKEDDLDSLINEIFEEPNLDKKPSKLKSKSSGNTSVRASIQGLGKSCSPVYLGGSSIPCGIGTNISWRACDHLRCIACDFLVVSYDDYMWDKSCDYLFFRNNMPEFHKLKAKLIKKKGTRAYACQCSWRTIEEVTDLQTDHQLRWVCGVGL</sequence>
<organism evidence="7 8">
    <name type="scientific">Pongo abelii</name>
    <name type="common">Sumatran orangutan</name>
    <name type="synonym">Pongo pygmaeus abelii</name>
    <dbReference type="NCBI Taxonomy" id="9601"/>
    <lineage>
        <taxon>Eukaryota</taxon>
        <taxon>Metazoa</taxon>
        <taxon>Chordata</taxon>
        <taxon>Craniata</taxon>
        <taxon>Vertebrata</taxon>
        <taxon>Euteleostomi</taxon>
        <taxon>Mammalia</taxon>
        <taxon>Eutheria</taxon>
        <taxon>Euarchontoglires</taxon>
        <taxon>Primates</taxon>
        <taxon>Haplorrhini</taxon>
        <taxon>Catarrhini</taxon>
        <taxon>Hominidae</taxon>
        <taxon>Pongo</taxon>
    </lineage>
</organism>
<dbReference type="InterPro" id="IPR029239">
    <property type="entry name" value="CFAP418"/>
</dbReference>
<evidence type="ECO:0000256" key="6">
    <source>
        <dbReference type="SAM" id="MobiDB-lite"/>
    </source>
</evidence>